<feature type="compositionally biased region" description="Polar residues" evidence="2">
    <location>
        <begin position="15"/>
        <end position="24"/>
    </location>
</feature>
<gene>
    <name evidence="4" type="ORF">Sangu_0187100</name>
</gene>
<dbReference type="GO" id="GO:0008270">
    <property type="term" value="F:zinc ion binding"/>
    <property type="evidence" value="ECO:0007669"/>
    <property type="project" value="UniProtKB-KW"/>
</dbReference>
<keyword evidence="1" id="KW-0862">Zinc</keyword>
<dbReference type="Gene3D" id="4.10.60.10">
    <property type="entry name" value="Zinc finger, CCHC-type"/>
    <property type="match status" value="1"/>
</dbReference>
<feature type="region of interest" description="Disordered" evidence="2">
    <location>
        <begin position="1"/>
        <end position="25"/>
    </location>
</feature>
<evidence type="ECO:0000313" key="4">
    <source>
        <dbReference type="EMBL" id="KAL0381228.1"/>
    </source>
</evidence>
<name>A0AAW2RP71_9LAMI</name>
<evidence type="ECO:0000259" key="3">
    <source>
        <dbReference type="PROSITE" id="PS50158"/>
    </source>
</evidence>
<feature type="domain" description="CCHC-type" evidence="3">
    <location>
        <begin position="45"/>
        <end position="60"/>
    </location>
</feature>
<protein>
    <recommendedName>
        <fullName evidence="3">CCHC-type domain-containing protein</fullName>
    </recommendedName>
</protein>
<dbReference type="AlphaFoldDB" id="A0AAW2RP71"/>
<feature type="compositionally biased region" description="Low complexity" evidence="2">
    <location>
        <begin position="67"/>
        <end position="80"/>
    </location>
</feature>
<sequence length="122" mass="12704">MHSIRSGRGVGQGYSRGTTSTPNCSICGRRHLGQCWGPGAIPRTCYNCGGRGHMSRDCPSQTVSLVGSAASGTQSQSSGRGTERGRGRSRSRGAGNRDSDHTIGGQGSRNTGYTRADSSKNL</sequence>
<comment type="caution">
    <text evidence="4">The sequence shown here is derived from an EMBL/GenBank/DDBJ whole genome shotgun (WGS) entry which is preliminary data.</text>
</comment>
<reference evidence="4" key="1">
    <citation type="submission" date="2020-06" db="EMBL/GenBank/DDBJ databases">
        <authorList>
            <person name="Li T."/>
            <person name="Hu X."/>
            <person name="Zhang T."/>
            <person name="Song X."/>
            <person name="Zhang H."/>
            <person name="Dai N."/>
            <person name="Sheng W."/>
            <person name="Hou X."/>
            <person name="Wei L."/>
        </authorList>
    </citation>
    <scope>NUCLEOTIDE SEQUENCE</scope>
    <source>
        <strain evidence="4">G01</strain>
        <tissue evidence="4">Leaf</tissue>
    </source>
</reference>
<dbReference type="InterPro" id="IPR036875">
    <property type="entry name" value="Znf_CCHC_sf"/>
</dbReference>
<dbReference type="SMART" id="SM00343">
    <property type="entry name" value="ZnF_C2HC"/>
    <property type="match status" value="1"/>
</dbReference>
<dbReference type="EMBL" id="JACGWK010000001">
    <property type="protein sequence ID" value="KAL0381228.1"/>
    <property type="molecule type" value="Genomic_DNA"/>
</dbReference>
<dbReference type="SUPFAM" id="SSF57756">
    <property type="entry name" value="Retrovirus zinc finger-like domains"/>
    <property type="match status" value="1"/>
</dbReference>
<dbReference type="GO" id="GO:0003676">
    <property type="term" value="F:nucleic acid binding"/>
    <property type="evidence" value="ECO:0007669"/>
    <property type="project" value="InterPro"/>
</dbReference>
<feature type="region of interest" description="Disordered" evidence="2">
    <location>
        <begin position="54"/>
        <end position="122"/>
    </location>
</feature>
<accession>A0AAW2RP71</accession>
<reference evidence="4" key="2">
    <citation type="journal article" date="2024" name="Plant">
        <title>Genomic evolution and insights into agronomic trait innovations of Sesamum species.</title>
        <authorList>
            <person name="Miao H."/>
            <person name="Wang L."/>
            <person name="Qu L."/>
            <person name="Liu H."/>
            <person name="Sun Y."/>
            <person name="Le M."/>
            <person name="Wang Q."/>
            <person name="Wei S."/>
            <person name="Zheng Y."/>
            <person name="Lin W."/>
            <person name="Duan Y."/>
            <person name="Cao H."/>
            <person name="Xiong S."/>
            <person name="Wang X."/>
            <person name="Wei L."/>
            <person name="Li C."/>
            <person name="Ma Q."/>
            <person name="Ju M."/>
            <person name="Zhao R."/>
            <person name="Li G."/>
            <person name="Mu C."/>
            <person name="Tian Q."/>
            <person name="Mei H."/>
            <person name="Zhang T."/>
            <person name="Gao T."/>
            <person name="Zhang H."/>
        </authorList>
    </citation>
    <scope>NUCLEOTIDE SEQUENCE</scope>
    <source>
        <strain evidence="4">G01</strain>
    </source>
</reference>
<proteinExistence type="predicted"/>
<evidence type="ECO:0000256" key="1">
    <source>
        <dbReference type="PROSITE-ProRule" id="PRU00047"/>
    </source>
</evidence>
<evidence type="ECO:0000256" key="2">
    <source>
        <dbReference type="SAM" id="MobiDB-lite"/>
    </source>
</evidence>
<dbReference type="FunFam" id="4.10.60.10:FF:000034">
    <property type="entry name" value="Universal minicircle sequence binding protein (UMSBP), putative"/>
    <property type="match status" value="1"/>
</dbReference>
<organism evidence="4">
    <name type="scientific">Sesamum angustifolium</name>
    <dbReference type="NCBI Taxonomy" id="2727405"/>
    <lineage>
        <taxon>Eukaryota</taxon>
        <taxon>Viridiplantae</taxon>
        <taxon>Streptophyta</taxon>
        <taxon>Embryophyta</taxon>
        <taxon>Tracheophyta</taxon>
        <taxon>Spermatophyta</taxon>
        <taxon>Magnoliopsida</taxon>
        <taxon>eudicotyledons</taxon>
        <taxon>Gunneridae</taxon>
        <taxon>Pentapetalae</taxon>
        <taxon>asterids</taxon>
        <taxon>lamiids</taxon>
        <taxon>Lamiales</taxon>
        <taxon>Pedaliaceae</taxon>
        <taxon>Sesamum</taxon>
    </lineage>
</organism>
<dbReference type="PROSITE" id="PS50158">
    <property type="entry name" value="ZF_CCHC"/>
    <property type="match status" value="1"/>
</dbReference>
<dbReference type="Pfam" id="PF00098">
    <property type="entry name" value="zf-CCHC"/>
    <property type="match status" value="1"/>
</dbReference>
<keyword evidence="1" id="KW-0863">Zinc-finger</keyword>
<keyword evidence="1" id="KW-0479">Metal-binding</keyword>
<dbReference type="InterPro" id="IPR001878">
    <property type="entry name" value="Znf_CCHC"/>
</dbReference>